<reference evidence="3" key="1">
    <citation type="submission" date="2025-08" db="UniProtKB">
        <authorList>
            <consortium name="RefSeq"/>
        </authorList>
    </citation>
    <scope>IDENTIFICATION</scope>
    <source>
        <tissue evidence="3">Whole organism</tissue>
    </source>
</reference>
<dbReference type="Pfam" id="PF07841">
    <property type="entry name" value="DM4_12"/>
    <property type="match status" value="1"/>
</dbReference>
<organism evidence="2 3">
    <name type="scientific">Hyalella azteca</name>
    <name type="common">Amphipod</name>
    <dbReference type="NCBI Taxonomy" id="294128"/>
    <lineage>
        <taxon>Eukaryota</taxon>
        <taxon>Metazoa</taxon>
        <taxon>Ecdysozoa</taxon>
        <taxon>Arthropoda</taxon>
        <taxon>Crustacea</taxon>
        <taxon>Multicrustacea</taxon>
        <taxon>Malacostraca</taxon>
        <taxon>Eumalacostraca</taxon>
        <taxon>Peracarida</taxon>
        <taxon>Amphipoda</taxon>
        <taxon>Senticaudata</taxon>
        <taxon>Talitrida</taxon>
        <taxon>Talitroidea</taxon>
        <taxon>Hyalellidae</taxon>
        <taxon>Hyalella</taxon>
    </lineage>
</organism>
<dbReference type="RefSeq" id="XP_018021469.1">
    <property type="nucleotide sequence ID" value="XM_018165980.2"/>
</dbReference>
<evidence type="ECO:0000313" key="3">
    <source>
        <dbReference type="RefSeq" id="XP_018021469.1"/>
    </source>
</evidence>
<keyword evidence="1" id="KW-0732">Signal</keyword>
<evidence type="ECO:0000256" key="1">
    <source>
        <dbReference type="SAM" id="SignalP"/>
    </source>
</evidence>
<dbReference type="OrthoDB" id="6372754at2759"/>
<sequence length="285" mass="31868">MHRSAMLLLLVGVTAVLGAAVQDSKATEETAPELSEQTQVIKNSPQLARIIKKGRAYTRGRSFFQRMSTTFMNYLGFGNDDEYEDFEDSDYLYPGLDHSGVLGNLGSSYAAYNPYQSNHPARDDNFEEEDEYTWGDFAFDAAVVAVPMALVLAAMPTGLFTIPIVGRSMSNNVEETLKPFELPLLRAVEKADFLSYTTRDCQERLFCEIAQVGRHEGSSILQKIMYLTATLTPDEYAKTYTVEKLFKSARDGHCESYKCVPLMAPSKVSKQQKQIEAEAKAVKEE</sequence>
<gene>
    <name evidence="3" type="primary">LOC108677712</name>
</gene>
<name>A0A8B7P5Q3_HYAAZ</name>
<feature type="chain" id="PRO_5034596035" evidence="1">
    <location>
        <begin position="19"/>
        <end position="285"/>
    </location>
</feature>
<evidence type="ECO:0000313" key="2">
    <source>
        <dbReference type="Proteomes" id="UP000694843"/>
    </source>
</evidence>
<dbReference type="Proteomes" id="UP000694843">
    <property type="component" value="Unplaced"/>
</dbReference>
<protein>
    <submittedName>
        <fullName evidence="3">Uncharacterized protein LOC108677712</fullName>
    </submittedName>
</protein>
<proteinExistence type="predicted"/>
<dbReference type="GeneID" id="108677712"/>
<dbReference type="AlphaFoldDB" id="A0A8B7P5Q3"/>
<dbReference type="KEGG" id="hazt:108677712"/>
<accession>A0A8B7P5Q3</accession>
<feature type="signal peptide" evidence="1">
    <location>
        <begin position="1"/>
        <end position="18"/>
    </location>
</feature>
<keyword evidence="2" id="KW-1185">Reference proteome</keyword>
<dbReference type="InterPro" id="IPR006631">
    <property type="entry name" value="DM4_12"/>
</dbReference>